<feature type="binding site" evidence="9">
    <location>
        <begin position="184"/>
        <end position="185"/>
    </location>
    <ligand>
        <name>2-[(2R,5Z)-2-carboxy-4-methylthiazol-5(2H)-ylidene]ethyl phosphate</name>
        <dbReference type="ChEBI" id="CHEBI:62899"/>
    </ligand>
</feature>
<dbReference type="PANTHER" id="PTHR20857:SF23">
    <property type="entry name" value="THIAMINE BIOSYNTHETIC BIFUNCTIONAL ENZYME"/>
    <property type="match status" value="1"/>
</dbReference>
<dbReference type="GO" id="GO:0009228">
    <property type="term" value="P:thiamine biosynthetic process"/>
    <property type="evidence" value="ECO:0007669"/>
    <property type="project" value="UniProtKB-KW"/>
</dbReference>
<feature type="binding site" evidence="9">
    <location>
        <position position="69"/>
    </location>
    <ligand>
        <name>4-amino-2-methyl-5-(diphosphooxymethyl)pyrimidine</name>
        <dbReference type="ChEBI" id="CHEBI:57841"/>
    </ligand>
</feature>
<evidence type="ECO:0000256" key="6">
    <source>
        <dbReference type="ARBA" id="ARBA00047334"/>
    </source>
</evidence>
<evidence type="ECO:0000313" key="13">
    <source>
        <dbReference type="EMBL" id="RAW50582.1"/>
    </source>
</evidence>
<evidence type="ECO:0000256" key="1">
    <source>
        <dbReference type="ARBA" id="ARBA00005165"/>
    </source>
</evidence>
<dbReference type="CDD" id="cd00564">
    <property type="entry name" value="TMP_TenI"/>
    <property type="match status" value="1"/>
</dbReference>
<sequence length="193" mass="20551">MNFDYTLYLVTDRQLMSCDSLTEAVEQAILGGCTMIQLREKELSSLEFYNQAVAVKQVTDKYHIPLIINDRIDIAMAVQATGVHIGQHDLPAAAVRKVIGENMLLGVSASSIAEAIQAQQDGADYLGVGAMFPTGTKTDADSVSMEELQKIRAAVSLPIVVIGGINKGNAGRFKPMGIDGLAVVSAIIAQPVC</sequence>
<evidence type="ECO:0000256" key="3">
    <source>
        <dbReference type="ARBA" id="ARBA00022723"/>
    </source>
</evidence>
<accession>A0A329TM61</accession>
<protein>
    <recommendedName>
        <fullName evidence="9">Thiamine-phosphate synthase</fullName>
        <shortName evidence="9">TP synthase</shortName>
        <shortName evidence="9">TPS</shortName>
        <ecNumber evidence="9">2.5.1.3</ecNumber>
    </recommendedName>
    <alternativeName>
        <fullName evidence="9">Thiamine-phosphate pyrophosphorylase</fullName>
        <shortName evidence="9">TMP pyrophosphorylase</shortName>
        <shortName evidence="9">TMP-PPase</shortName>
    </alternativeName>
</protein>
<feature type="binding site" evidence="9">
    <location>
        <position position="164"/>
    </location>
    <ligand>
        <name>2-[(2R,5Z)-2-carboxy-4-methylthiazol-5(2H)-ylidene]ethyl phosphate</name>
        <dbReference type="ChEBI" id="CHEBI:62899"/>
    </ligand>
</feature>
<organism evidence="13 14">
    <name type="scientific">Faecalibacterium prausnitzii</name>
    <dbReference type="NCBI Taxonomy" id="853"/>
    <lineage>
        <taxon>Bacteria</taxon>
        <taxon>Bacillati</taxon>
        <taxon>Bacillota</taxon>
        <taxon>Clostridia</taxon>
        <taxon>Eubacteriales</taxon>
        <taxon>Oscillospiraceae</taxon>
        <taxon>Faecalibacterium</taxon>
    </lineage>
</organism>
<dbReference type="InterPro" id="IPR013785">
    <property type="entry name" value="Aldolase_TIM"/>
</dbReference>
<dbReference type="HAMAP" id="MF_00097">
    <property type="entry name" value="TMP_synthase"/>
    <property type="match status" value="1"/>
</dbReference>
<comment type="cofactor">
    <cofactor evidence="9">
        <name>Mg(2+)</name>
        <dbReference type="ChEBI" id="CHEBI:18420"/>
    </cofactor>
    <text evidence="9">Binds 1 Mg(2+) ion per subunit.</text>
</comment>
<evidence type="ECO:0000313" key="14">
    <source>
        <dbReference type="Proteomes" id="UP000251634"/>
    </source>
</evidence>
<comment type="caution">
    <text evidence="13">The sequence shown here is derived from an EMBL/GenBank/DDBJ whole genome shotgun (WGS) entry which is preliminary data.</text>
</comment>
<comment type="catalytic activity">
    <reaction evidence="6 9 10">
        <text>4-methyl-5-(2-phosphooxyethyl)-thiazole + 4-amino-2-methyl-5-(diphosphooxymethyl)pyrimidine + H(+) = thiamine phosphate + diphosphate</text>
        <dbReference type="Rhea" id="RHEA:22328"/>
        <dbReference type="ChEBI" id="CHEBI:15378"/>
        <dbReference type="ChEBI" id="CHEBI:33019"/>
        <dbReference type="ChEBI" id="CHEBI:37575"/>
        <dbReference type="ChEBI" id="CHEBI:57841"/>
        <dbReference type="ChEBI" id="CHEBI:58296"/>
        <dbReference type="EC" id="2.5.1.3"/>
    </reaction>
</comment>
<dbReference type="InterPro" id="IPR034291">
    <property type="entry name" value="TMP_synthase"/>
</dbReference>
<comment type="catalytic activity">
    <reaction evidence="7 9 10">
        <text>2-(2-carboxy-4-methylthiazol-5-yl)ethyl phosphate + 4-amino-2-methyl-5-(diphosphooxymethyl)pyrimidine + 2 H(+) = thiamine phosphate + CO2 + diphosphate</text>
        <dbReference type="Rhea" id="RHEA:47848"/>
        <dbReference type="ChEBI" id="CHEBI:15378"/>
        <dbReference type="ChEBI" id="CHEBI:16526"/>
        <dbReference type="ChEBI" id="CHEBI:33019"/>
        <dbReference type="ChEBI" id="CHEBI:37575"/>
        <dbReference type="ChEBI" id="CHEBI:57841"/>
        <dbReference type="ChEBI" id="CHEBI:62890"/>
        <dbReference type="EC" id="2.5.1.3"/>
    </reaction>
</comment>
<dbReference type="InterPro" id="IPR036206">
    <property type="entry name" value="ThiamineP_synth_sf"/>
</dbReference>
<keyword evidence="5 9" id="KW-0784">Thiamine biosynthesis</keyword>
<feature type="binding site" evidence="9">
    <location>
        <position position="89"/>
    </location>
    <ligand>
        <name>Mg(2+)</name>
        <dbReference type="ChEBI" id="CHEBI:18420"/>
    </ligand>
</feature>
<evidence type="ECO:0000259" key="12">
    <source>
        <dbReference type="Pfam" id="PF02581"/>
    </source>
</evidence>
<comment type="function">
    <text evidence="9">Condenses 4-methyl-5-(beta-hydroxyethyl)thiazole monophosphate (THZ-P) and 2-methyl-4-amino-5-hydroxymethyl pyrimidine pyrophosphate (HMP-PP) to form thiamine monophosphate (TMP).</text>
</comment>
<proteinExistence type="inferred from homology"/>
<comment type="pathway">
    <text evidence="1 9 11">Cofactor biosynthesis; thiamine diphosphate biosynthesis; thiamine phosphate from 4-amino-2-methyl-5-diphosphomethylpyrimidine and 4-methyl-5-(2-phosphoethyl)-thiazole: step 1/1.</text>
</comment>
<evidence type="ECO:0000256" key="8">
    <source>
        <dbReference type="ARBA" id="ARBA00047883"/>
    </source>
</evidence>
<feature type="binding site" evidence="9">
    <location>
        <position position="70"/>
    </location>
    <ligand>
        <name>Mg(2+)</name>
        <dbReference type="ChEBI" id="CHEBI:18420"/>
    </ligand>
</feature>
<evidence type="ECO:0000256" key="10">
    <source>
        <dbReference type="RuleBase" id="RU003826"/>
    </source>
</evidence>
<keyword evidence="4 9" id="KW-0460">Magnesium</keyword>
<dbReference type="EC" id="2.5.1.3" evidence="9"/>
<feature type="domain" description="Thiamine phosphate synthase/TenI" evidence="12">
    <location>
        <begin position="7"/>
        <end position="187"/>
    </location>
</feature>
<dbReference type="GO" id="GO:0000287">
    <property type="term" value="F:magnesium ion binding"/>
    <property type="evidence" value="ECO:0007669"/>
    <property type="project" value="UniProtKB-UniRule"/>
</dbReference>
<dbReference type="Proteomes" id="UP000251634">
    <property type="component" value="Unassembled WGS sequence"/>
</dbReference>
<feature type="binding site" evidence="9">
    <location>
        <position position="108"/>
    </location>
    <ligand>
        <name>4-amino-2-methyl-5-(diphosphooxymethyl)pyrimidine</name>
        <dbReference type="ChEBI" id="CHEBI:57841"/>
    </ligand>
</feature>
<dbReference type="Pfam" id="PF02581">
    <property type="entry name" value="TMP-TENI"/>
    <property type="match status" value="1"/>
</dbReference>
<gene>
    <name evidence="9" type="primary">thiE</name>
    <name evidence="13" type="ORF">C4N25_06260</name>
</gene>
<feature type="binding site" evidence="9">
    <location>
        <begin position="134"/>
        <end position="136"/>
    </location>
    <ligand>
        <name>2-[(2R,5Z)-2-carboxy-4-methylthiazol-5(2H)-ylidene]ethyl phosphate</name>
        <dbReference type="ChEBI" id="CHEBI:62899"/>
    </ligand>
</feature>
<evidence type="ECO:0000256" key="11">
    <source>
        <dbReference type="RuleBase" id="RU004253"/>
    </source>
</evidence>
<evidence type="ECO:0000256" key="5">
    <source>
        <dbReference type="ARBA" id="ARBA00022977"/>
    </source>
</evidence>
<dbReference type="InterPro" id="IPR022998">
    <property type="entry name" value="ThiamineP_synth_TenI"/>
</dbReference>
<evidence type="ECO:0000256" key="4">
    <source>
        <dbReference type="ARBA" id="ARBA00022842"/>
    </source>
</evidence>
<dbReference type="UniPathway" id="UPA00060">
    <property type="reaction ID" value="UER00141"/>
</dbReference>
<evidence type="ECO:0000256" key="2">
    <source>
        <dbReference type="ARBA" id="ARBA00022679"/>
    </source>
</evidence>
<evidence type="ECO:0000256" key="9">
    <source>
        <dbReference type="HAMAP-Rule" id="MF_00097"/>
    </source>
</evidence>
<feature type="binding site" evidence="9">
    <location>
        <position position="137"/>
    </location>
    <ligand>
        <name>4-amino-2-methyl-5-(diphosphooxymethyl)pyrimidine</name>
        <dbReference type="ChEBI" id="CHEBI:57841"/>
    </ligand>
</feature>
<dbReference type="Gene3D" id="3.20.20.70">
    <property type="entry name" value="Aldolase class I"/>
    <property type="match status" value="1"/>
</dbReference>
<comment type="similarity">
    <text evidence="9 10">Belongs to the thiamine-phosphate synthase family.</text>
</comment>
<dbReference type="EMBL" id="PRKZ01000003">
    <property type="protein sequence ID" value="RAW50582.1"/>
    <property type="molecule type" value="Genomic_DNA"/>
</dbReference>
<name>A0A329TM61_9FIRM</name>
<comment type="catalytic activity">
    <reaction evidence="8 9 10">
        <text>2-[(2R,5Z)-2-carboxy-4-methylthiazol-5(2H)-ylidene]ethyl phosphate + 4-amino-2-methyl-5-(diphosphooxymethyl)pyrimidine + 2 H(+) = thiamine phosphate + CO2 + diphosphate</text>
        <dbReference type="Rhea" id="RHEA:47844"/>
        <dbReference type="ChEBI" id="CHEBI:15378"/>
        <dbReference type="ChEBI" id="CHEBI:16526"/>
        <dbReference type="ChEBI" id="CHEBI:33019"/>
        <dbReference type="ChEBI" id="CHEBI:37575"/>
        <dbReference type="ChEBI" id="CHEBI:57841"/>
        <dbReference type="ChEBI" id="CHEBI:62899"/>
        <dbReference type="EC" id="2.5.1.3"/>
    </reaction>
</comment>
<dbReference type="NCBIfam" id="TIGR00693">
    <property type="entry name" value="thiE"/>
    <property type="match status" value="1"/>
</dbReference>
<dbReference type="AlphaFoldDB" id="A0A329TM61"/>
<feature type="binding site" evidence="9">
    <location>
        <begin position="37"/>
        <end position="41"/>
    </location>
    <ligand>
        <name>4-amino-2-methyl-5-(diphosphooxymethyl)pyrimidine</name>
        <dbReference type="ChEBI" id="CHEBI:57841"/>
    </ligand>
</feature>
<dbReference type="GO" id="GO:0004789">
    <property type="term" value="F:thiamine-phosphate diphosphorylase activity"/>
    <property type="evidence" value="ECO:0007669"/>
    <property type="project" value="UniProtKB-UniRule"/>
</dbReference>
<keyword evidence="2 9" id="KW-0808">Transferase</keyword>
<dbReference type="GO" id="GO:0005737">
    <property type="term" value="C:cytoplasm"/>
    <property type="evidence" value="ECO:0007669"/>
    <property type="project" value="TreeGrafter"/>
</dbReference>
<dbReference type="PANTHER" id="PTHR20857">
    <property type="entry name" value="THIAMINE-PHOSPHATE PYROPHOSPHORYLASE"/>
    <property type="match status" value="1"/>
</dbReference>
<dbReference type="SUPFAM" id="SSF51391">
    <property type="entry name" value="Thiamin phosphate synthase"/>
    <property type="match status" value="1"/>
</dbReference>
<keyword evidence="3 9" id="KW-0479">Metal-binding</keyword>
<dbReference type="FunFam" id="3.20.20.70:FF:000096">
    <property type="entry name" value="Thiamine-phosphate synthase"/>
    <property type="match status" value="1"/>
</dbReference>
<dbReference type="RefSeq" id="WP_112115378.1">
    <property type="nucleotide sequence ID" value="NZ_PRKZ01000003.1"/>
</dbReference>
<dbReference type="GO" id="GO:0009229">
    <property type="term" value="P:thiamine diphosphate biosynthetic process"/>
    <property type="evidence" value="ECO:0007669"/>
    <property type="project" value="UniProtKB-UniRule"/>
</dbReference>
<reference evidence="13 14" key="1">
    <citation type="submission" date="2018-02" db="EMBL/GenBank/DDBJ databases">
        <title>Complete genome sequencing of Faecalibacterium prausnitzii strains isolated from the human gut.</title>
        <authorList>
            <person name="Fitzgerald B.C."/>
            <person name="Shkoporov A.N."/>
            <person name="Ross P.R."/>
            <person name="Hill C."/>
        </authorList>
    </citation>
    <scope>NUCLEOTIDE SEQUENCE [LARGE SCALE GENOMIC DNA]</scope>
    <source>
        <strain evidence="13 14">APC942/8-14-2</strain>
    </source>
</reference>
<evidence type="ECO:0000256" key="7">
    <source>
        <dbReference type="ARBA" id="ARBA00047851"/>
    </source>
</evidence>